<dbReference type="GO" id="GO:0016887">
    <property type="term" value="F:ATP hydrolysis activity"/>
    <property type="evidence" value="ECO:0007669"/>
    <property type="project" value="InterPro"/>
</dbReference>
<dbReference type="GO" id="GO:0005524">
    <property type="term" value="F:ATP binding"/>
    <property type="evidence" value="ECO:0007669"/>
    <property type="project" value="UniProtKB-KW"/>
</dbReference>
<keyword evidence="6" id="KW-1185">Reference proteome</keyword>
<dbReference type="PANTHER" id="PTHR42794:SF2">
    <property type="entry name" value="ABC TRANSPORTER ATP-BINDING PROTEIN"/>
    <property type="match status" value="1"/>
</dbReference>
<feature type="domain" description="ABC transporter" evidence="4">
    <location>
        <begin position="6"/>
        <end position="236"/>
    </location>
</feature>
<evidence type="ECO:0000313" key="6">
    <source>
        <dbReference type="Proteomes" id="UP000468687"/>
    </source>
</evidence>
<dbReference type="PROSITE" id="PS50893">
    <property type="entry name" value="ABC_TRANSPORTER_2"/>
    <property type="match status" value="1"/>
</dbReference>
<keyword evidence="2" id="KW-0547">Nucleotide-binding</keyword>
<dbReference type="SUPFAM" id="SSF52540">
    <property type="entry name" value="P-loop containing nucleoside triphosphate hydrolases"/>
    <property type="match status" value="1"/>
</dbReference>
<sequence>MSAPHLAARGVACGRGRRPVLTGVDLAVRRGSRLALVGPNGAGKSTLLRVLAGLDAPHAGVVELDGRALRAVPARERARRLAVVSQHELPPADLQVRELVALGRLPHRSPWRSDDADGHADAALERLGLGHLAGRAVDHLSGGELRRVLVARALAQEAEVLLLDEPTNHLDLRHQHELLAAVRELGVTVVAAIHDLDLAGRYFDDVAVVDAGSVSAPAPAADVLTPALLADVFGVAAVRLQHPVTGRWHLVVDPEENAR</sequence>
<gene>
    <name evidence="5" type="ORF">G3T38_15050</name>
</gene>
<proteinExistence type="predicted"/>
<dbReference type="FunFam" id="3.40.50.300:FF:000134">
    <property type="entry name" value="Iron-enterobactin ABC transporter ATP-binding protein"/>
    <property type="match status" value="1"/>
</dbReference>
<evidence type="ECO:0000256" key="2">
    <source>
        <dbReference type="ARBA" id="ARBA00022741"/>
    </source>
</evidence>
<accession>A0A6P0HMY9</accession>
<organism evidence="5 6">
    <name type="scientific">Nocardioides zeae</name>
    <dbReference type="NCBI Taxonomy" id="1457234"/>
    <lineage>
        <taxon>Bacteria</taxon>
        <taxon>Bacillati</taxon>
        <taxon>Actinomycetota</taxon>
        <taxon>Actinomycetes</taxon>
        <taxon>Propionibacteriales</taxon>
        <taxon>Nocardioidaceae</taxon>
        <taxon>Nocardioides</taxon>
    </lineage>
</organism>
<dbReference type="Gene3D" id="3.40.50.300">
    <property type="entry name" value="P-loop containing nucleotide triphosphate hydrolases"/>
    <property type="match status" value="1"/>
</dbReference>
<evidence type="ECO:0000256" key="1">
    <source>
        <dbReference type="ARBA" id="ARBA00022448"/>
    </source>
</evidence>
<evidence type="ECO:0000259" key="4">
    <source>
        <dbReference type="PROSITE" id="PS50893"/>
    </source>
</evidence>
<dbReference type="EMBL" id="JAAGXA010000010">
    <property type="protein sequence ID" value="NEN79594.1"/>
    <property type="molecule type" value="Genomic_DNA"/>
</dbReference>
<dbReference type="PANTHER" id="PTHR42794">
    <property type="entry name" value="HEMIN IMPORT ATP-BINDING PROTEIN HMUV"/>
    <property type="match status" value="1"/>
</dbReference>
<evidence type="ECO:0000313" key="5">
    <source>
        <dbReference type="EMBL" id="NEN79594.1"/>
    </source>
</evidence>
<protein>
    <submittedName>
        <fullName evidence="5">ABC transporter ATP-binding protein</fullName>
    </submittedName>
</protein>
<comment type="caution">
    <text evidence="5">The sequence shown here is derived from an EMBL/GenBank/DDBJ whole genome shotgun (WGS) entry which is preliminary data.</text>
</comment>
<dbReference type="InterPro" id="IPR017871">
    <property type="entry name" value="ABC_transporter-like_CS"/>
</dbReference>
<dbReference type="RefSeq" id="WP_163773139.1">
    <property type="nucleotide sequence ID" value="NZ_JAAGXA010000010.1"/>
</dbReference>
<name>A0A6P0HMY9_9ACTN</name>
<dbReference type="InterPro" id="IPR027417">
    <property type="entry name" value="P-loop_NTPase"/>
</dbReference>
<dbReference type="PROSITE" id="PS00211">
    <property type="entry name" value="ABC_TRANSPORTER_1"/>
    <property type="match status" value="1"/>
</dbReference>
<keyword evidence="1" id="KW-0813">Transport</keyword>
<dbReference type="AlphaFoldDB" id="A0A6P0HMY9"/>
<evidence type="ECO:0000256" key="3">
    <source>
        <dbReference type="ARBA" id="ARBA00022840"/>
    </source>
</evidence>
<keyword evidence="3 5" id="KW-0067">ATP-binding</keyword>
<reference evidence="5 6" key="1">
    <citation type="journal article" date="2014" name="Int. J. Syst. Evol. Microbiol.">
        <title>Nocardioides zeae sp. nov., isolated from the stem of Zea mays.</title>
        <authorList>
            <person name="Glaeser S.P."/>
            <person name="McInroy J.A."/>
            <person name="Busse H.J."/>
            <person name="Kampfer P."/>
        </authorList>
    </citation>
    <scope>NUCLEOTIDE SEQUENCE [LARGE SCALE GENOMIC DNA]</scope>
    <source>
        <strain evidence="5 6">JCM 30728</strain>
    </source>
</reference>
<dbReference type="CDD" id="cd03214">
    <property type="entry name" value="ABC_Iron-Siderophores_B12_Hemin"/>
    <property type="match status" value="1"/>
</dbReference>
<dbReference type="Pfam" id="PF00005">
    <property type="entry name" value="ABC_tran"/>
    <property type="match status" value="1"/>
</dbReference>
<dbReference type="InterPro" id="IPR003593">
    <property type="entry name" value="AAA+_ATPase"/>
</dbReference>
<dbReference type="SMART" id="SM00382">
    <property type="entry name" value="AAA"/>
    <property type="match status" value="1"/>
</dbReference>
<dbReference type="InterPro" id="IPR003439">
    <property type="entry name" value="ABC_transporter-like_ATP-bd"/>
</dbReference>
<dbReference type="Proteomes" id="UP000468687">
    <property type="component" value="Unassembled WGS sequence"/>
</dbReference>